<evidence type="ECO:0000313" key="2">
    <source>
        <dbReference type="EMBL" id="OAP64589.1"/>
    </source>
</evidence>
<keyword evidence="3" id="KW-1185">Reference proteome</keyword>
<dbReference type="Proteomes" id="UP000078343">
    <property type="component" value="Unassembled WGS sequence"/>
</dbReference>
<feature type="region of interest" description="Disordered" evidence="1">
    <location>
        <begin position="180"/>
        <end position="199"/>
    </location>
</feature>
<feature type="compositionally biased region" description="Basic and acidic residues" evidence="1">
    <location>
        <begin position="184"/>
        <end position="198"/>
    </location>
</feature>
<dbReference type="EMBL" id="LVYI01000001">
    <property type="protein sequence ID" value="OAP64589.1"/>
    <property type="molecule type" value="Genomic_DNA"/>
</dbReference>
<protein>
    <recommendedName>
        <fullName evidence="4">SnoaL-like domain-containing protein</fullName>
    </recommendedName>
</protein>
<name>A0A178ZXP7_9EURO</name>
<comment type="caution">
    <text evidence="2">The sequence shown here is derived from an EMBL/GenBank/DDBJ whole genome shotgun (WGS) entry which is preliminary data.</text>
</comment>
<dbReference type="RefSeq" id="XP_018697956.1">
    <property type="nucleotide sequence ID" value="XM_018832077.1"/>
</dbReference>
<evidence type="ECO:0000313" key="3">
    <source>
        <dbReference type="Proteomes" id="UP000078343"/>
    </source>
</evidence>
<evidence type="ECO:0008006" key="4">
    <source>
        <dbReference type="Google" id="ProtNLM"/>
    </source>
</evidence>
<organism evidence="2 3">
    <name type="scientific">Fonsecaea erecta</name>
    <dbReference type="NCBI Taxonomy" id="1367422"/>
    <lineage>
        <taxon>Eukaryota</taxon>
        <taxon>Fungi</taxon>
        <taxon>Dikarya</taxon>
        <taxon>Ascomycota</taxon>
        <taxon>Pezizomycotina</taxon>
        <taxon>Eurotiomycetes</taxon>
        <taxon>Chaetothyriomycetidae</taxon>
        <taxon>Chaetothyriales</taxon>
        <taxon>Herpotrichiellaceae</taxon>
        <taxon>Fonsecaea</taxon>
    </lineage>
</organism>
<dbReference type="GeneID" id="30004731"/>
<sequence length="226" mass="25176">MATSTGSTSSCSVFDKQYYITAVTMILPTLFSPTQSMPGEAPGDLAPLIHPDAKFYEFPHMLTPEGRKDYLTAYRASTEPLNEFFKDAKYEVMGEMVVIVSPRPRPTTNSSRASSQSYGAIGKTVTANVAVELIWTATVAKDCGGQLREGVQMTTMIAVFFDFHNGQLVEQRNYNCVVTPSVPREPRRPEGENEKSQDNRVNWMAREMKEGLISVTSTRRLGLCLW</sequence>
<proteinExistence type="predicted"/>
<dbReference type="AlphaFoldDB" id="A0A178ZXP7"/>
<dbReference type="OrthoDB" id="4140865at2759"/>
<accession>A0A178ZXP7</accession>
<evidence type="ECO:0000256" key="1">
    <source>
        <dbReference type="SAM" id="MobiDB-lite"/>
    </source>
</evidence>
<gene>
    <name evidence="2" type="ORF">AYL99_00561</name>
</gene>
<reference evidence="2 3" key="1">
    <citation type="submission" date="2016-04" db="EMBL/GenBank/DDBJ databases">
        <title>Draft genome of Fonsecaea erecta CBS 125763.</title>
        <authorList>
            <person name="Weiss V.A."/>
            <person name="Vicente V.A."/>
            <person name="Raittz R.T."/>
            <person name="Moreno L.F."/>
            <person name="De Souza E.M."/>
            <person name="Pedrosa F.O."/>
            <person name="Steffens M.B."/>
            <person name="Faoro H."/>
            <person name="Tadra-Sfeir M.Z."/>
            <person name="Najafzadeh M.J."/>
            <person name="Felipe M.S."/>
            <person name="Teixeira M."/>
            <person name="Sun J."/>
            <person name="Xi L."/>
            <person name="Gomes R."/>
            <person name="De Azevedo C.M."/>
            <person name="Salgado C.G."/>
            <person name="Da Silva M.B."/>
            <person name="Nascimento M.F."/>
            <person name="Queiroz-Telles F."/>
            <person name="Attili D.S."/>
            <person name="Gorbushina A."/>
        </authorList>
    </citation>
    <scope>NUCLEOTIDE SEQUENCE [LARGE SCALE GENOMIC DNA]</scope>
    <source>
        <strain evidence="2 3">CBS 125763</strain>
    </source>
</reference>